<evidence type="ECO:0000259" key="9">
    <source>
        <dbReference type="PROSITE" id="PS50928"/>
    </source>
</evidence>
<evidence type="ECO:0000256" key="1">
    <source>
        <dbReference type="ARBA" id="ARBA00004141"/>
    </source>
</evidence>
<organism evidence="10 11">
    <name type="scientific">Bacillus seohaeanensis</name>
    <dbReference type="NCBI Taxonomy" id="284580"/>
    <lineage>
        <taxon>Bacteria</taxon>
        <taxon>Bacillati</taxon>
        <taxon>Bacillota</taxon>
        <taxon>Bacilli</taxon>
        <taxon>Bacillales</taxon>
        <taxon>Bacillaceae</taxon>
        <taxon>Bacillus</taxon>
    </lineage>
</organism>
<evidence type="ECO:0000256" key="5">
    <source>
        <dbReference type="ARBA" id="ARBA00023136"/>
    </source>
</evidence>
<proteinExistence type="inferred from homology"/>
<feature type="transmembrane region" description="Helical" evidence="8">
    <location>
        <begin position="213"/>
        <end position="230"/>
    </location>
</feature>
<feature type="transmembrane region" description="Helical" evidence="8">
    <location>
        <begin position="179"/>
        <end position="201"/>
    </location>
</feature>
<sequence length="507" mass="55853">MDSFVNVIQERQDQLWNALLEHIQISVIALLLAIIIAIPVGIYLTKRDKIAESVIGISAVMQTIPSLALLGLLIPLVGIGKIPAIIALVVYALLPILRNTYTGIKEVDPSLVEAAKAMGMNNRKRLLKVELPLALPVIMAGIRTAMVLIVGTTTLAALIGAGGLGELILLGIDRNDNALIILGAIPAALLAIVLDGILRMVEKASSKRTLKRVSIAALVAILIITVPLVWGTGKKDLIIAGKLGSEPEILINMYKLLIEQDTDLEVELQTGLGKTSFVFNALDSGDIDLYPEFTGTVISTFLKEKAVSTNREEVYKQAKEGLQEQFDMALLKPMQFNNTYALAVPKQTAEEYNLETISDLKRVEGEMKVGFTLEFADRQDGYKGIQALYNIHFRDLTTMEPSLRYNAIKTGDVNLIDAYSTDSELQEYNLKVLKDDKELFPPYQGAPLLRKETLEKYPELEKVLNKLSGKISDAEMREMNYKVNVQGESAEDVAKEYLQEVGLLKTK</sequence>
<evidence type="ECO:0000256" key="3">
    <source>
        <dbReference type="ARBA" id="ARBA00022692"/>
    </source>
</evidence>
<evidence type="ECO:0000256" key="7">
    <source>
        <dbReference type="ARBA" id="ARBA00035652"/>
    </source>
</evidence>
<comment type="subcellular location">
    <subcellularLocation>
        <location evidence="8">Cell membrane</location>
        <topology evidence="8">Multi-pass membrane protein</topology>
    </subcellularLocation>
    <subcellularLocation>
        <location evidence="1">Membrane</location>
        <topology evidence="1">Multi-pass membrane protein</topology>
    </subcellularLocation>
</comment>
<dbReference type="SUPFAM" id="SSF161098">
    <property type="entry name" value="MetI-like"/>
    <property type="match status" value="1"/>
</dbReference>
<keyword evidence="5 8" id="KW-0472">Membrane</keyword>
<dbReference type="InterPro" id="IPR058089">
    <property type="entry name" value="EgtUBC_SBD"/>
</dbReference>
<dbReference type="PROSITE" id="PS50928">
    <property type="entry name" value="ABC_TM1"/>
    <property type="match status" value="1"/>
</dbReference>
<dbReference type="InterPro" id="IPR000515">
    <property type="entry name" value="MetI-like"/>
</dbReference>
<dbReference type="PANTHER" id="PTHR30177:SF4">
    <property type="entry name" value="OSMOPROTECTANT IMPORT PERMEASE PROTEIN OSMW"/>
    <property type="match status" value="1"/>
</dbReference>
<dbReference type="RefSeq" id="WP_377932131.1">
    <property type="nucleotide sequence ID" value="NZ_JBHUMF010000002.1"/>
</dbReference>
<evidence type="ECO:0000256" key="8">
    <source>
        <dbReference type="RuleBase" id="RU363032"/>
    </source>
</evidence>
<dbReference type="Pfam" id="PF00528">
    <property type="entry name" value="BPD_transp_1"/>
    <property type="match status" value="1"/>
</dbReference>
<dbReference type="PANTHER" id="PTHR30177">
    <property type="entry name" value="GLYCINE BETAINE/L-PROLINE TRANSPORT SYSTEM PERMEASE PROTEIN PROW"/>
    <property type="match status" value="1"/>
</dbReference>
<gene>
    <name evidence="10" type="ORF">ACFSUL_01765</name>
</gene>
<comment type="similarity">
    <text evidence="8">Belongs to the binding-protein-dependent transport system permease family.</text>
</comment>
<dbReference type="Gene3D" id="3.40.190.120">
    <property type="entry name" value="Osmoprotection protein (prox), domain 2"/>
    <property type="match status" value="1"/>
</dbReference>
<keyword evidence="11" id="KW-1185">Reference proteome</keyword>
<dbReference type="InterPro" id="IPR051204">
    <property type="entry name" value="ABC_transp_perm/SBD"/>
</dbReference>
<feature type="transmembrane region" description="Helical" evidence="8">
    <location>
        <begin position="133"/>
        <end position="159"/>
    </location>
</feature>
<comment type="similarity">
    <text evidence="6">In the C-terminal section; belongs to the OsmX family.</text>
</comment>
<evidence type="ECO:0000256" key="6">
    <source>
        <dbReference type="ARBA" id="ARBA00035642"/>
    </source>
</evidence>
<feature type="transmembrane region" description="Helical" evidence="8">
    <location>
        <begin position="54"/>
        <end position="74"/>
    </location>
</feature>
<dbReference type="CDD" id="cd13610">
    <property type="entry name" value="PBP2_ChoS"/>
    <property type="match status" value="1"/>
</dbReference>
<dbReference type="Gene3D" id="1.10.3720.10">
    <property type="entry name" value="MetI-like"/>
    <property type="match status" value="1"/>
</dbReference>
<evidence type="ECO:0000256" key="2">
    <source>
        <dbReference type="ARBA" id="ARBA00022448"/>
    </source>
</evidence>
<dbReference type="CDD" id="cd06261">
    <property type="entry name" value="TM_PBP2"/>
    <property type="match status" value="1"/>
</dbReference>
<feature type="domain" description="ABC transmembrane type-1" evidence="9">
    <location>
        <begin position="19"/>
        <end position="198"/>
    </location>
</feature>
<evidence type="ECO:0000313" key="10">
    <source>
        <dbReference type="EMBL" id="MFD2679470.1"/>
    </source>
</evidence>
<dbReference type="InterPro" id="IPR035906">
    <property type="entry name" value="MetI-like_sf"/>
</dbReference>
<protein>
    <submittedName>
        <fullName evidence="10">ABC transporter permease/substrate-binding protein</fullName>
    </submittedName>
</protein>
<accession>A0ABW5RM76</accession>
<keyword evidence="4 8" id="KW-1133">Transmembrane helix</keyword>
<dbReference type="Pfam" id="PF04069">
    <property type="entry name" value="OpuAC"/>
    <property type="match status" value="1"/>
</dbReference>
<dbReference type="EMBL" id="JBHUMF010000002">
    <property type="protein sequence ID" value="MFD2679470.1"/>
    <property type="molecule type" value="Genomic_DNA"/>
</dbReference>
<feature type="transmembrane region" description="Helical" evidence="8">
    <location>
        <begin position="23"/>
        <end position="42"/>
    </location>
</feature>
<dbReference type="Proteomes" id="UP001597506">
    <property type="component" value="Unassembled WGS sequence"/>
</dbReference>
<dbReference type="Gene3D" id="3.40.190.10">
    <property type="entry name" value="Periplasmic binding protein-like II"/>
    <property type="match status" value="1"/>
</dbReference>
<dbReference type="InterPro" id="IPR007210">
    <property type="entry name" value="ABC_Gly_betaine_transp_sub-bd"/>
</dbReference>
<comment type="similarity">
    <text evidence="7">In the N-terminal section; belongs to the binding-protein-dependent transport system permease family.</text>
</comment>
<dbReference type="SUPFAM" id="SSF53850">
    <property type="entry name" value="Periplasmic binding protein-like II"/>
    <property type="match status" value="1"/>
</dbReference>
<name>A0ABW5RM76_9BACI</name>
<comment type="caution">
    <text evidence="10">The sequence shown here is derived from an EMBL/GenBank/DDBJ whole genome shotgun (WGS) entry which is preliminary data.</text>
</comment>
<reference evidence="11" key="1">
    <citation type="journal article" date="2019" name="Int. J. Syst. Evol. Microbiol.">
        <title>The Global Catalogue of Microorganisms (GCM) 10K type strain sequencing project: providing services to taxonomists for standard genome sequencing and annotation.</title>
        <authorList>
            <consortium name="The Broad Institute Genomics Platform"/>
            <consortium name="The Broad Institute Genome Sequencing Center for Infectious Disease"/>
            <person name="Wu L."/>
            <person name="Ma J."/>
        </authorList>
    </citation>
    <scope>NUCLEOTIDE SEQUENCE [LARGE SCALE GENOMIC DNA]</scope>
    <source>
        <strain evidence="11">KCTC 3913</strain>
    </source>
</reference>
<keyword evidence="2 8" id="KW-0813">Transport</keyword>
<keyword evidence="3 8" id="KW-0812">Transmembrane</keyword>
<evidence type="ECO:0000256" key="4">
    <source>
        <dbReference type="ARBA" id="ARBA00022989"/>
    </source>
</evidence>
<feature type="transmembrane region" description="Helical" evidence="8">
    <location>
        <begin position="80"/>
        <end position="97"/>
    </location>
</feature>
<evidence type="ECO:0000313" key="11">
    <source>
        <dbReference type="Proteomes" id="UP001597506"/>
    </source>
</evidence>